<organism evidence="1 2">
    <name type="scientific">Halalkalibacillus sediminis</name>
    <dbReference type="NCBI Taxonomy" id="2018042"/>
    <lineage>
        <taxon>Bacteria</taxon>
        <taxon>Bacillati</taxon>
        <taxon>Bacillota</taxon>
        <taxon>Bacilli</taxon>
        <taxon>Bacillales</taxon>
        <taxon>Bacillaceae</taxon>
        <taxon>Halalkalibacillus</taxon>
    </lineage>
</organism>
<dbReference type="Gene3D" id="2.40.50.140">
    <property type="entry name" value="Nucleic acid-binding proteins"/>
    <property type="match status" value="1"/>
</dbReference>
<dbReference type="OrthoDB" id="1912370at2"/>
<reference evidence="1 2" key="1">
    <citation type="submission" date="2017-06" db="EMBL/GenBank/DDBJ databases">
        <title>the draft geome sequence of Illustriluteabacillus marina B3227.</title>
        <authorList>
            <person name="He R.-H."/>
            <person name="Du Z.-J."/>
        </authorList>
    </citation>
    <scope>NUCLEOTIDE SEQUENCE [LARGE SCALE GENOMIC DNA]</scope>
    <source>
        <strain evidence="1 2">B3227</strain>
    </source>
</reference>
<evidence type="ECO:0000313" key="2">
    <source>
        <dbReference type="Proteomes" id="UP000243524"/>
    </source>
</evidence>
<sequence length="324" mass="36074">MKLWIAWFVAMLFLLVGCGTGDEVSGEQGNDGNQIDEKISQFEGYVAAYEDERVLIVENELSEPYKDMEFEDFTEKAGQAIYFSLEEIENSMRDSLVLGEKITVEHGAVAESYPGQSSAVSINRVVDEQNDLIVNHEKVDNVHAWHSFLHSKDGSMRKMNTTTEGDSVFTMIQRKEDNYKVMIDGSQDEFGPMEINNYSCGQYAESYEQPDVNITLTDCNNDSGELTLFSLEANQLIIPEQKYSSLSVQTLEGESVFESDDQAIINETIEKIKSGNKTSVAQMGLMASDGKLTLSGEYADVILDYYLDGNVISGGAYIEAGLNY</sequence>
<evidence type="ECO:0000313" key="1">
    <source>
        <dbReference type="EMBL" id="PKR78380.1"/>
    </source>
</evidence>
<dbReference type="InterPro" id="IPR012340">
    <property type="entry name" value="NA-bd_OB-fold"/>
</dbReference>
<name>A0A2I0QW94_9BACI</name>
<proteinExistence type="predicted"/>
<dbReference type="EMBL" id="PJNH01000001">
    <property type="protein sequence ID" value="PKR78380.1"/>
    <property type="molecule type" value="Genomic_DNA"/>
</dbReference>
<dbReference type="AlphaFoldDB" id="A0A2I0QW94"/>
<dbReference type="PROSITE" id="PS51257">
    <property type="entry name" value="PROKAR_LIPOPROTEIN"/>
    <property type="match status" value="1"/>
</dbReference>
<dbReference type="InterPro" id="IPR021598">
    <property type="entry name" value="DUF3221"/>
</dbReference>
<dbReference type="Proteomes" id="UP000243524">
    <property type="component" value="Unassembled WGS sequence"/>
</dbReference>
<evidence type="ECO:0008006" key="3">
    <source>
        <dbReference type="Google" id="ProtNLM"/>
    </source>
</evidence>
<dbReference type="Pfam" id="PF11518">
    <property type="entry name" value="DUF3221"/>
    <property type="match status" value="1"/>
</dbReference>
<gene>
    <name evidence="1" type="ORF">CEY16_01080</name>
</gene>
<keyword evidence="2" id="KW-1185">Reference proteome</keyword>
<dbReference type="RefSeq" id="WP_101330124.1">
    <property type="nucleotide sequence ID" value="NZ_PJNH01000001.1"/>
</dbReference>
<accession>A0A2I0QW94</accession>
<protein>
    <recommendedName>
        <fullName evidence="3">DUF4362 domain-containing protein</fullName>
    </recommendedName>
</protein>
<comment type="caution">
    <text evidence="1">The sequence shown here is derived from an EMBL/GenBank/DDBJ whole genome shotgun (WGS) entry which is preliminary data.</text>
</comment>